<keyword evidence="5" id="KW-1185">Reference proteome</keyword>
<sequence>MLPVGRHGALRFNWSHSGERALVAVARSVQPGIDLEHRARRTRDVQALARRFFAEAEATALARCDDAGRPLHFLRLWTAKEALLKAQGRGLAFGMDRVAVSVGPGAPELLAFEGEALEDWHLKELICDEAWVAALAWRGQPMEVRWRGDFE</sequence>
<protein>
    <recommendedName>
        <fullName evidence="3">4'-phosphopantetheinyl transferase domain-containing protein</fullName>
    </recommendedName>
</protein>
<reference evidence="4 5" key="1">
    <citation type="submission" date="2016-02" db="EMBL/GenBank/DDBJ databases">
        <title>Complete genome sequencing and analysis of ATSB10, Dyella thiooxydans isolated from rhizosphere soil of sunflower (Helianthus annuus L.).</title>
        <authorList>
            <person name="Lee Y."/>
            <person name="Hwangbo K."/>
            <person name="Chung H."/>
            <person name="Yoo J."/>
            <person name="Kim K.Y."/>
            <person name="Sa T.M."/>
            <person name="Um Y."/>
            <person name="Madhaiyan M."/>
        </authorList>
    </citation>
    <scope>NUCLEOTIDE SEQUENCE [LARGE SCALE GENOMIC DNA]</scope>
    <source>
        <strain evidence="4 5">ATSB10</strain>
    </source>
</reference>
<dbReference type="EMBL" id="CP014841">
    <property type="protein sequence ID" value="AND70394.1"/>
    <property type="molecule type" value="Genomic_DNA"/>
</dbReference>
<dbReference type="Gene3D" id="3.90.470.20">
    <property type="entry name" value="4'-phosphopantetheinyl transferase domain"/>
    <property type="match status" value="1"/>
</dbReference>
<accession>A0A160N3Y0</accession>
<dbReference type="InterPro" id="IPR050559">
    <property type="entry name" value="P-Pant_transferase_sf"/>
</dbReference>
<dbReference type="InterPro" id="IPR037143">
    <property type="entry name" value="4-PPantetheinyl_Trfase_dom_sf"/>
</dbReference>
<dbReference type="GO" id="GO:0008897">
    <property type="term" value="F:holo-[acyl-carrier-protein] synthase activity"/>
    <property type="evidence" value="ECO:0007669"/>
    <property type="project" value="InterPro"/>
</dbReference>
<organism evidence="4 5">
    <name type="scientific">Dyella thiooxydans</name>
    <dbReference type="NCBI Taxonomy" id="445710"/>
    <lineage>
        <taxon>Bacteria</taxon>
        <taxon>Pseudomonadati</taxon>
        <taxon>Pseudomonadota</taxon>
        <taxon>Gammaproteobacteria</taxon>
        <taxon>Lysobacterales</taxon>
        <taxon>Rhodanobacteraceae</taxon>
        <taxon>Dyella</taxon>
    </lineage>
</organism>
<evidence type="ECO:0000259" key="3">
    <source>
        <dbReference type="Pfam" id="PF01648"/>
    </source>
</evidence>
<dbReference type="Proteomes" id="UP000077255">
    <property type="component" value="Chromosome"/>
</dbReference>
<gene>
    <name evidence="4" type="ORF">ATSB10_29400</name>
</gene>
<evidence type="ECO:0000313" key="5">
    <source>
        <dbReference type="Proteomes" id="UP000077255"/>
    </source>
</evidence>
<name>A0A160N3Y0_9GAMM</name>
<dbReference type="KEGG" id="dtx:ATSB10_29400"/>
<dbReference type="PANTHER" id="PTHR12215:SF10">
    <property type="entry name" value="L-AMINOADIPATE-SEMIALDEHYDE DEHYDROGENASE-PHOSPHOPANTETHEINYL TRANSFERASE"/>
    <property type="match status" value="1"/>
</dbReference>
<dbReference type="InterPro" id="IPR008278">
    <property type="entry name" value="4-PPantetheinyl_Trfase_dom"/>
</dbReference>
<comment type="similarity">
    <text evidence="1">Belongs to the P-Pant transferase superfamily. Gsp/Sfp/HetI/AcpT family.</text>
</comment>
<dbReference type="STRING" id="445710.ATSB10_29400"/>
<dbReference type="GO" id="GO:0000287">
    <property type="term" value="F:magnesium ion binding"/>
    <property type="evidence" value="ECO:0007669"/>
    <property type="project" value="InterPro"/>
</dbReference>
<proteinExistence type="inferred from homology"/>
<dbReference type="AlphaFoldDB" id="A0A160N3Y0"/>
<dbReference type="PANTHER" id="PTHR12215">
    <property type="entry name" value="PHOSPHOPANTETHEINE TRANSFERASE"/>
    <property type="match status" value="1"/>
</dbReference>
<dbReference type="GO" id="GO:0019878">
    <property type="term" value="P:lysine biosynthetic process via aminoadipic acid"/>
    <property type="evidence" value="ECO:0007669"/>
    <property type="project" value="TreeGrafter"/>
</dbReference>
<evidence type="ECO:0000313" key="4">
    <source>
        <dbReference type="EMBL" id="AND70394.1"/>
    </source>
</evidence>
<evidence type="ECO:0000256" key="2">
    <source>
        <dbReference type="ARBA" id="ARBA00022679"/>
    </source>
</evidence>
<feature type="domain" description="4'-phosphopantetheinyl transferase" evidence="3">
    <location>
        <begin position="32"/>
        <end position="135"/>
    </location>
</feature>
<dbReference type="GO" id="GO:0005829">
    <property type="term" value="C:cytosol"/>
    <property type="evidence" value="ECO:0007669"/>
    <property type="project" value="TreeGrafter"/>
</dbReference>
<dbReference type="SUPFAM" id="SSF56214">
    <property type="entry name" value="4'-phosphopantetheinyl transferase"/>
    <property type="match status" value="1"/>
</dbReference>
<evidence type="ECO:0000256" key="1">
    <source>
        <dbReference type="ARBA" id="ARBA00010990"/>
    </source>
</evidence>
<dbReference type="Pfam" id="PF01648">
    <property type="entry name" value="ACPS"/>
    <property type="match status" value="1"/>
</dbReference>
<keyword evidence="2" id="KW-0808">Transferase</keyword>
<dbReference type="PATRIC" id="fig|445710.3.peg.2936"/>